<comment type="subcellular location">
    <subcellularLocation>
        <location evidence="1 10">Cytoplasm</location>
    </subcellularLocation>
</comment>
<protein>
    <recommendedName>
        <fullName evidence="3 10">Protein phosphatase CheZ</fullName>
        <ecNumber evidence="10">3.1.3.-</ecNumber>
    </recommendedName>
    <alternativeName>
        <fullName evidence="9 10">Chemotaxis protein CheZ</fullName>
    </alternativeName>
</protein>
<keyword evidence="5 10" id="KW-0145">Chemotaxis</keyword>
<evidence type="ECO:0000256" key="10">
    <source>
        <dbReference type="PIRNR" id="PIRNR002884"/>
    </source>
</evidence>
<evidence type="ECO:0000256" key="3">
    <source>
        <dbReference type="ARBA" id="ARBA00018484"/>
    </source>
</evidence>
<gene>
    <name evidence="13" type="ORF">SAMN05660443_1724</name>
</gene>
<dbReference type="EC" id="3.1.3.-" evidence="10"/>
<dbReference type="AlphaFoldDB" id="A0A1I1H0C2"/>
<organism evidence="13 14">
    <name type="scientific">Marinospirillum celere</name>
    <dbReference type="NCBI Taxonomy" id="1122252"/>
    <lineage>
        <taxon>Bacteria</taxon>
        <taxon>Pseudomonadati</taxon>
        <taxon>Pseudomonadota</taxon>
        <taxon>Gammaproteobacteria</taxon>
        <taxon>Oceanospirillales</taxon>
        <taxon>Oceanospirillaceae</taxon>
        <taxon>Marinospirillum</taxon>
    </lineage>
</organism>
<accession>A0A1I1H0C2</accession>
<dbReference type="RefSeq" id="WP_091962040.1">
    <property type="nucleotide sequence ID" value="NZ_FOLH01000003.1"/>
</dbReference>
<comment type="function">
    <text evidence="10">Plays an important role in bacterial chemotaxis signal transduction pathway by accelerating the dephosphorylation of phosphorylated CheY (CheY-P).</text>
</comment>
<evidence type="ECO:0000313" key="13">
    <source>
        <dbReference type="EMBL" id="SFC17215.1"/>
    </source>
</evidence>
<dbReference type="GO" id="GO:0005737">
    <property type="term" value="C:cytoplasm"/>
    <property type="evidence" value="ECO:0007669"/>
    <property type="project" value="UniProtKB-SubCell"/>
</dbReference>
<feature type="coiled-coil region" evidence="12">
    <location>
        <begin position="116"/>
        <end position="174"/>
    </location>
</feature>
<dbReference type="GO" id="GO:0004721">
    <property type="term" value="F:phosphoprotein phosphatase activity"/>
    <property type="evidence" value="ECO:0007669"/>
    <property type="project" value="UniProtKB-KW"/>
</dbReference>
<keyword evidence="8 10" id="KW-0904">Protein phosphatase</keyword>
<evidence type="ECO:0000256" key="8">
    <source>
        <dbReference type="ARBA" id="ARBA00022912"/>
    </source>
</evidence>
<evidence type="ECO:0000256" key="6">
    <source>
        <dbReference type="ARBA" id="ARBA00022779"/>
    </source>
</evidence>
<keyword evidence="7 10" id="KW-0378">Hydrolase</keyword>
<keyword evidence="14" id="KW-1185">Reference proteome</keyword>
<feature type="site" description="Enhances dephosphorylation of CheY-P" evidence="11">
    <location>
        <position position="183"/>
    </location>
</feature>
<dbReference type="GO" id="GO:0097588">
    <property type="term" value="P:archaeal or bacterial-type flagellum-dependent cell motility"/>
    <property type="evidence" value="ECO:0007669"/>
    <property type="project" value="UniProtKB-KW"/>
</dbReference>
<dbReference type="InterPro" id="IPR007439">
    <property type="entry name" value="Chemotax_Pase_CheZ"/>
</dbReference>
<dbReference type="Proteomes" id="UP000199058">
    <property type="component" value="Unassembled WGS sequence"/>
</dbReference>
<evidence type="ECO:0000256" key="2">
    <source>
        <dbReference type="ARBA" id="ARBA00005908"/>
    </source>
</evidence>
<dbReference type="STRING" id="1122252.SAMN05660443_1724"/>
<dbReference type="Pfam" id="PF04344">
    <property type="entry name" value="CheZ"/>
    <property type="match status" value="1"/>
</dbReference>
<dbReference type="PANTHER" id="PTHR43693:SF1">
    <property type="entry name" value="PROTEIN PHOSPHATASE CHEZ"/>
    <property type="match status" value="1"/>
</dbReference>
<dbReference type="GO" id="GO:0050920">
    <property type="term" value="P:regulation of chemotaxis"/>
    <property type="evidence" value="ECO:0007669"/>
    <property type="project" value="InterPro"/>
</dbReference>
<dbReference type="PANTHER" id="PTHR43693">
    <property type="entry name" value="PROTEIN PHOSPHATASE CHEZ"/>
    <property type="match status" value="1"/>
</dbReference>
<evidence type="ECO:0000256" key="12">
    <source>
        <dbReference type="SAM" id="Coils"/>
    </source>
</evidence>
<dbReference type="Gene3D" id="1.10.287.500">
    <property type="entry name" value="Helix hairpin bin"/>
    <property type="match status" value="1"/>
</dbReference>
<dbReference type="GO" id="GO:0009288">
    <property type="term" value="C:bacterial-type flagellum"/>
    <property type="evidence" value="ECO:0007669"/>
    <property type="project" value="InterPro"/>
</dbReference>
<dbReference type="SUPFAM" id="SSF75708">
    <property type="entry name" value="Chemotaxis phosphatase CheZ"/>
    <property type="match status" value="1"/>
</dbReference>
<dbReference type="InterPro" id="IPR050992">
    <property type="entry name" value="CheZ_family_phosphatases"/>
</dbReference>
<keyword evidence="6 10" id="KW-0283">Flagellar rotation</keyword>
<evidence type="ECO:0000256" key="4">
    <source>
        <dbReference type="ARBA" id="ARBA00022490"/>
    </source>
</evidence>
<evidence type="ECO:0000256" key="11">
    <source>
        <dbReference type="PIRSR" id="PIRSR002884-1"/>
    </source>
</evidence>
<dbReference type="OrthoDB" id="9773007at2"/>
<comment type="subunit">
    <text evidence="10">Homodimer.</text>
</comment>
<evidence type="ECO:0000256" key="9">
    <source>
        <dbReference type="ARBA" id="ARBA00029599"/>
    </source>
</evidence>
<evidence type="ECO:0000256" key="1">
    <source>
        <dbReference type="ARBA" id="ARBA00004496"/>
    </source>
</evidence>
<reference evidence="13 14" key="1">
    <citation type="submission" date="2016-10" db="EMBL/GenBank/DDBJ databases">
        <authorList>
            <person name="de Groot N.N."/>
        </authorList>
    </citation>
    <scope>NUCLEOTIDE SEQUENCE [LARGE SCALE GENOMIC DNA]</scope>
    <source>
        <strain evidence="13 14">DSM 18438</strain>
    </source>
</reference>
<proteinExistence type="inferred from homology"/>
<evidence type="ECO:0000256" key="5">
    <source>
        <dbReference type="ARBA" id="ARBA00022500"/>
    </source>
</evidence>
<keyword evidence="12" id="KW-0175">Coiled coil</keyword>
<dbReference type="PIRSF" id="PIRSF002884">
    <property type="entry name" value="CheZ"/>
    <property type="match status" value="1"/>
</dbReference>
<comment type="similarity">
    <text evidence="2 10">Belongs to the CheZ family.</text>
</comment>
<evidence type="ECO:0000313" key="14">
    <source>
        <dbReference type="Proteomes" id="UP000199058"/>
    </source>
</evidence>
<keyword evidence="4 10" id="KW-0963">Cytoplasm</keyword>
<dbReference type="EMBL" id="FOLH01000003">
    <property type="protein sequence ID" value="SFC17215.1"/>
    <property type="molecule type" value="Genomic_DNA"/>
</dbReference>
<dbReference type="GO" id="GO:0006935">
    <property type="term" value="P:chemotaxis"/>
    <property type="evidence" value="ECO:0007669"/>
    <property type="project" value="UniProtKB-KW"/>
</dbReference>
<name>A0A1I1H0C2_9GAMM</name>
<evidence type="ECO:0000256" key="7">
    <source>
        <dbReference type="ARBA" id="ARBA00022801"/>
    </source>
</evidence>
<sequence length="263" mass="29531">MSDQSSQSENFEQLLRSTTGELIEKIEQGELIDAVNLLQQINDARNKNLYIEVGRLTRALHDAIRDFHLDTSAAVGNQEEFSDISDAADRLNYVIKMTQDAANTTMDKVDECIPVAEKLGQEASDLRSEWARLKRREMSPEEFRDLYKRMDLFLESTEQQAEQLSSNFSEITLAQGYQDLTGQVVKKVIVLVHEVEDSLVELVRMASQVDKITGIRHENTEQQTEVVDATPAPEGPAINAEKRGIDVVSGQDEVDDLLSSLGF</sequence>